<sequence>MSISKQILIFISIVGIFLLLSCFDRFISAQTGQAVEPSAFIYLQD</sequence>
<evidence type="ECO:0000313" key="2">
    <source>
        <dbReference type="Proteomes" id="UP000644140"/>
    </source>
</evidence>
<dbReference type="GeneID" id="69461064"/>
<dbReference type="EMBL" id="CP092085">
    <property type="protein sequence ID" value="UUN97223.1"/>
    <property type="molecule type" value="Genomic_DNA"/>
</dbReference>
<accession>A0A0A8TGB5</accession>
<name>A0A0A8TGB5_ACIBZ</name>
<dbReference type="AlphaFoldDB" id="A0A0A8TGB5"/>
<organism evidence="1 2">
    <name type="scientific">Acinetobacter bereziniae</name>
    <name type="common">Acinetobacter genomosp. 10</name>
    <dbReference type="NCBI Taxonomy" id="106648"/>
    <lineage>
        <taxon>Bacteria</taxon>
        <taxon>Pseudomonadati</taxon>
        <taxon>Pseudomonadota</taxon>
        <taxon>Gammaproteobacteria</taxon>
        <taxon>Moraxellales</taxon>
        <taxon>Moraxellaceae</taxon>
        <taxon>Acinetobacter</taxon>
    </lineage>
</organism>
<evidence type="ECO:0000313" key="1">
    <source>
        <dbReference type="EMBL" id="UUN97223.1"/>
    </source>
</evidence>
<dbReference type="Proteomes" id="UP000644140">
    <property type="component" value="Chromosome"/>
</dbReference>
<dbReference type="RefSeq" id="WP_004827656.1">
    <property type="nucleotide sequence ID" value="NZ_BBLJ01000019.1"/>
</dbReference>
<protein>
    <submittedName>
        <fullName evidence="1">Uncharacterized protein</fullName>
    </submittedName>
</protein>
<gene>
    <name evidence="1" type="ORF">I9054_018025</name>
</gene>
<reference evidence="1" key="1">
    <citation type="submission" date="2022-02" db="EMBL/GenBank/DDBJ databases">
        <title>Characterization of Tn125 harboring carbapenem-resistant Acinetobacter bereziniae clinical isolates.</title>
        <authorList>
            <person name="Wong N.-K."/>
            <person name="Pan Q."/>
        </authorList>
    </citation>
    <scope>NUCLEOTIDE SEQUENCE</scope>
    <source>
        <strain evidence="1">GD03393</strain>
    </source>
</reference>
<dbReference type="PROSITE" id="PS51257">
    <property type="entry name" value="PROKAR_LIPOPROTEIN"/>
    <property type="match status" value="1"/>
</dbReference>
<proteinExistence type="predicted"/>